<evidence type="ECO:0000313" key="2">
    <source>
        <dbReference type="EMBL" id="KAK6345781.1"/>
    </source>
</evidence>
<reference evidence="2 3" key="1">
    <citation type="submission" date="2019-10" db="EMBL/GenBank/DDBJ databases">
        <authorList>
            <person name="Palmer J.M."/>
        </authorList>
    </citation>
    <scope>NUCLEOTIDE SEQUENCE [LARGE SCALE GENOMIC DNA]</scope>
    <source>
        <strain evidence="2 3">TWF718</strain>
    </source>
</reference>
<organism evidence="2 3">
    <name type="scientific">Orbilia javanica</name>
    <dbReference type="NCBI Taxonomy" id="47235"/>
    <lineage>
        <taxon>Eukaryota</taxon>
        <taxon>Fungi</taxon>
        <taxon>Dikarya</taxon>
        <taxon>Ascomycota</taxon>
        <taxon>Pezizomycotina</taxon>
        <taxon>Orbiliomycetes</taxon>
        <taxon>Orbiliales</taxon>
        <taxon>Orbiliaceae</taxon>
        <taxon>Orbilia</taxon>
    </lineage>
</organism>
<evidence type="ECO:0000313" key="3">
    <source>
        <dbReference type="Proteomes" id="UP001313282"/>
    </source>
</evidence>
<feature type="compositionally biased region" description="Polar residues" evidence="1">
    <location>
        <begin position="373"/>
        <end position="388"/>
    </location>
</feature>
<sequence length="691" mass="78885">MLKTPSPMDRSGFRRGEQTKGSEDDPWQPVHPVDGVEGQEAEIYIYKLDISKLPLAKRLNERERRYAPSKANNHPYYIRIHYSGFSGIRDSIYLEGSKPPLEAGDDFFFISLKFLNDYARNRLDVDGLRNEYDPTPDDDDVADDLLSMDLINLLKEISIPPSLNCKTFPVRGRRGNVYWVRTQMDLGSAGFQKLLKGVWDAYQKLPPPSTSWRGRYEDIVLPSKLYIYVQEAIALSRFKTLDEKALRQKFLDHIGIINNKRAGTILGLLDVGKKELEEDYVPISNNPFGLYTTYLTNADYQAYMESLYDGSRTTFNAEHHATGTVPTATIQNPPPLATESCNATRPFPSKEEKKLHAIREFFQSSNCRRKTDLSASQKAGSKTVMNDQSDSEGRRIQSLVQVPVSSNKIGNAKGMRDSQNQPRKILGFSASEFAAEHLGWQNHQKNDARHDFLMNNSLYIAEWLHMSAFSWGGLLDLSTPSQHSSSDVPENLVLGTSETNSYMTRYEKAWQQLVLDEANECGQPDFNGTLTVCRNAERTPGKFLARMDRFKNGNYIVQDALFPKDSSIEKISKEVTILAYNICYEIVFKSESKILSMEAGVGLSTWFYPFMRPFYHTLEAKLDNALYKDMKDRMKEEQQRAQQKLFAQQHHQQTATQGSLNIFSLFNGIQNPGYIGNHQNNYQPNNQFSRW</sequence>
<proteinExistence type="predicted"/>
<feature type="region of interest" description="Disordered" evidence="1">
    <location>
        <begin position="372"/>
        <end position="393"/>
    </location>
</feature>
<keyword evidence="3" id="KW-1185">Reference proteome</keyword>
<protein>
    <submittedName>
        <fullName evidence="2">Uncharacterized protein</fullName>
    </submittedName>
</protein>
<evidence type="ECO:0000256" key="1">
    <source>
        <dbReference type="SAM" id="MobiDB-lite"/>
    </source>
</evidence>
<name>A0AAN8N7A2_9PEZI</name>
<dbReference type="EMBL" id="JAVHNR010000004">
    <property type="protein sequence ID" value="KAK6345781.1"/>
    <property type="molecule type" value="Genomic_DNA"/>
</dbReference>
<gene>
    <name evidence="2" type="ORF">TWF718_007687</name>
</gene>
<accession>A0AAN8N7A2</accession>
<feature type="region of interest" description="Disordered" evidence="1">
    <location>
        <begin position="1"/>
        <end position="33"/>
    </location>
</feature>
<comment type="caution">
    <text evidence="2">The sequence shown here is derived from an EMBL/GenBank/DDBJ whole genome shotgun (WGS) entry which is preliminary data.</text>
</comment>
<dbReference type="Proteomes" id="UP001313282">
    <property type="component" value="Unassembled WGS sequence"/>
</dbReference>
<feature type="compositionally biased region" description="Basic and acidic residues" evidence="1">
    <location>
        <begin position="11"/>
        <end position="23"/>
    </location>
</feature>
<dbReference type="AlphaFoldDB" id="A0AAN8N7A2"/>